<sequence>MRAAPTARRLLLGSALALLGGALLAVLAVAAPASAQANPDALQLGGVSVEVNGPNGTPSQAIVTLLAVTLLGVAPSLIIMMTSFTKIFVVLAMTRNALSLPTVPPNQVLAGLALFLSLFIMSPVISEINETAIQPYLAGEMDVTTTFETATGPLREFMLGLTRQEDIALMSRAAGIENPASPADVDLAQLVPAFMISELRAAFIIGFVIFVPFLVIDLVVSAALMSLGMMMLPPVMISLPFKILLFILVDGWGLIVTALVQSYSGAA</sequence>
<dbReference type="NCBIfam" id="NF009438">
    <property type="entry name" value="PRK12797.1"/>
    <property type="match status" value="1"/>
</dbReference>
<keyword evidence="15" id="KW-1185">Reference proteome</keyword>
<dbReference type="AlphaFoldDB" id="A0AA37UF14"/>
<dbReference type="InterPro" id="IPR005837">
    <property type="entry name" value="FliP"/>
</dbReference>
<dbReference type="PROSITE" id="PS01061">
    <property type="entry name" value="FLIP_2"/>
    <property type="match status" value="1"/>
</dbReference>
<dbReference type="PANTHER" id="PTHR30587:SF0">
    <property type="entry name" value="FLAGELLAR BIOSYNTHETIC PROTEIN FLIP"/>
    <property type="match status" value="1"/>
</dbReference>
<comment type="subcellular location">
    <subcellularLocation>
        <location evidence="12">Cell membrane</location>
        <topology evidence="12">Multi-pass membrane protein</topology>
    </subcellularLocation>
    <subcellularLocation>
        <location evidence="12">Bacterial flagellum basal body</location>
    </subcellularLocation>
</comment>
<keyword evidence="14" id="KW-0966">Cell projection</keyword>
<dbReference type="GO" id="GO:0044781">
    <property type="term" value="P:bacterial-type flagellum organization"/>
    <property type="evidence" value="ECO:0007669"/>
    <property type="project" value="UniProtKB-UniRule"/>
</dbReference>
<keyword evidence="10" id="KW-0975">Bacterial flagellum</keyword>
<gene>
    <name evidence="12 14" type="primary">fliP</name>
    <name evidence="14" type="ORF">GCM10025874_10820</name>
</gene>
<protein>
    <recommendedName>
        <fullName evidence="2 12">Flagellar biosynthetic protein FliP</fullName>
    </recommendedName>
</protein>
<dbReference type="GO" id="GO:0009306">
    <property type="term" value="P:protein secretion"/>
    <property type="evidence" value="ECO:0007669"/>
    <property type="project" value="UniProtKB-UniRule"/>
</dbReference>
<evidence type="ECO:0000256" key="8">
    <source>
        <dbReference type="ARBA" id="ARBA00022989"/>
    </source>
</evidence>
<keyword evidence="6 12" id="KW-1005">Bacterial flagellum biogenesis</keyword>
<evidence type="ECO:0000256" key="11">
    <source>
        <dbReference type="ARBA" id="ARBA00023225"/>
    </source>
</evidence>
<evidence type="ECO:0000256" key="3">
    <source>
        <dbReference type="ARBA" id="ARBA00022448"/>
    </source>
</evidence>
<evidence type="ECO:0000256" key="5">
    <source>
        <dbReference type="ARBA" id="ARBA00022692"/>
    </source>
</evidence>
<comment type="similarity">
    <text evidence="1 12">Belongs to the FliP/MopC/SpaP family.</text>
</comment>
<keyword evidence="3 12" id="KW-0813">Transport</keyword>
<dbReference type="PRINTS" id="PR01302">
    <property type="entry name" value="TYPE3IMPPROT"/>
</dbReference>
<accession>A0AA37UF14</accession>
<dbReference type="RefSeq" id="WP_284230749.1">
    <property type="nucleotide sequence ID" value="NZ_BSUL01000001.1"/>
</dbReference>
<dbReference type="InterPro" id="IPR005838">
    <property type="entry name" value="T3SS_IM_P"/>
</dbReference>
<dbReference type="NCBIfam" id="TIGR01103">
    <property type="entry name" value="fliP"/>
    <property type="match status" value="1"/>
</dbReference>
<feature type="transmembrane region" description="Helical" evidence="12">
    <location>
        <begin position="61"/>
        <end position="94"/>
    </location>
</feature>
<evidence type="ECO:0000256" key="4">
    <source>
        <dbReference type="ARBA" id="ARBA00022475"/>
    </source>
</evidence>
<keyword evidence="7 12" id="KW-0653">Protein transport</keyword>
<dbReference type="EMBL" id="BSUL01000001">
    <property type="protein sequence ID" value="GMA27829.1"/>
    <property type="molecule type" value="Genomic_DNA"/>
</dbReference>
<dbReference type="GO" id="GO:0009425">
    <property type="term" value="C:bacterial-type flagellum basal body"/>
    <property type="evidence" value="ECO:0007669"/>
    <property type="project" value="UniProtKB-SubCell"/>
</dbReference>
<evidence type="ECO:0000313" key="15">
    <source>
        <dbReference type="Proteomes" id="UP001157160"/>
    </source>
</evidence>
<dbReference type="PROSITE" id="PS51318">
    <property type="entry name" value="TAT"/>
    <property type="match status" value="1"/>
</dbReference>
<dbReference type="InterPro" id="IPR006311">
    <property type="entry name" value="TAT_signal"/>
</dbReference>
<dbReference type="PRINTS" id="PR00951">
    <property type="entry name" value="FLGBIOSNFLIP"/>
</dbReference>
<evidence type="ECO:0000256" key="6">
    <source>
        <dbReference type="ARBA" id="ARBA00022795"/>
    </source>
</evidence>
<proteinExistence type="inferred from homology"/>
<dbReference type="Proteomes" id="UP001157160">
    <property type="component" value="Unassembled WGS sequence"/>
</dbReference>
<reference evidence="14 15" key="1">
    <citation type="journal article" date="2014" name="Int. J. Syst. Evol. Microbiol.">
        <title>Complete genome sequence of Corynebacterium casei LMG S-19264T (=DSM 44701T), isolated from a smear-ripened cheese.</title>
        <authorList>
            <consortium name="US DOE Joint Genome Institute (JGI-PGF)"/>
            <person name="Walter F."/>
            <person name="Albersmeier A."/>
            <person name="Kalinowski J."/>
            <person name="Ruckert C."/>
        </authorList>
    </citation>
    <scope>NUCLEOTIDE SEQUENCE [LARGE SCALE GENOMIC DNA]</scope>
    <source>
        <strain evidence="14 15">NBRC 112289</strain>
    </source>
</reference>
<feature type="chain" id="PRO_5041355507" description="Flagellar biosynthetic protein FliP" evidence="13">
    <location>
        <begin position="38"/>
        <end position="267"/>
    </location>
</feature>
<feature type="transmembrane region" description="Helical" evidence="12">
    <location>
        <begin position="201"/>
        <end position="227"/>
    </location>
</feature>
<name>A0AA37UF14_9MICO</name>
<feature type="signal peptide" evidence="13">
    <location>
        <begin position="1"/>
        <end position="37"/>
    </location>
</feature>
<evidence type="ECO:0000256" key="1">
    <source>
        <dbReference type="ARBA" id="ARBA00006257"/>
    </source>
</evidence>
<comment type="caution">
    <text evidence="14">The sequence shown here is derived from an EMBL/GenBank/DDBJ whole genome shotgun (WGS) entry which is preliminary data.</text>
</comment>
<dbReference type="PANTHER" id="PTHR30587">
    <property type="entry name" value="FLAGELLAR BIOSYNTHETIC PROTEIN FLIP"/>
    <property type="match status" value="1"/>
</dbReference>
<evidence type="ECO:0000313" key="14">
    <source>
        <dbReference type="EMBL" id="GMA27829.1"/>
    </source>
</evidence>
<keyword evidence="4 12" id="KW-1003">Cell membrane</keyword>
<keyword evidence="14" id="KW-0969">Cilium</keyword>
<evidence type="ECO:0000256" key="2">
    <source>
        <dbReference type="ARBA" id="ARBA00021714"/>
    </source>
</evidence>
<evidence type="ECO:0000256" key="10">
    <source>
        <dbReference type="ARBA" id="ARBA00023143"/>
    </source>
</evidence>
<keyword evidence="8 12" id="KW-1133">Transmembrane helix</keyword>
<dbReference type="GO" id="GO:0005886">
    <property type="term" value="C:plasma membrane"/>
    <property type="evidence" value="ECO:0007669"/>
    <property type="project" value="UniProtKB-SubCell"/>
</dbReference>
<evidence type="ECO:0000256" key="9">
    <source>
        <dbReference type="ARBA" id="ARBA00023136"/>
    </source>
</evidence>
<organism evidence="14 15">
    <name type="scientific">Arenivirga flava</name>
    <dbReference type="NCBI Taxonomy" id="1930060"/>
    <lineage>
        <taxon>Bacteria</taxon>
        <taxon>Bacillati</taxon>
        <taxon>Actinomycetota</taxon>
        <taxon>Actinomycetes</taxon>
        <taxon>Micrococcales</taxon>
        <taxon>Microbacteriaceae</taxon>
        <taxon>Arenivirga</taxon>
    </lineage>
</organism>
<evidence type="ECO:0000256" key="7">
    <source>
        <dbReference type="ARBA" id="ARBA00022927"/>
    </source>
</evidence>
<comment type="function">
    <text evidence="12">Plays a role in the flagellum-specific transport system.</text>
</comment>
<keyword evidence="9 12" id="KW-0472">Membrane</keyword>
<feature type="transmembrane region" description="Helical" evidence="12">
    <location>
        <begin position="239"/>
        <end position="260"/>
    </location>
</feature>
<keyword evidence="5 12" id="KW-0812">Transmembrane</keyword>
<comment type="caution">
    <text evidence="12">Lacks conserved residue(s) required for the propagation of feature annotation.</text>
</comment>
<dbReference type="Pfam" id="PF00813">
    <property type="entry name" value="FliP"/>
    <property type="match status" value="1"/>
</dbReference>
<keyword evidence="14" id="KW-0282">Flagellum</keyword>
<evidence type="ECO:0000256" key="13">
    <source>
        <dbReference type="SAM" id="SignalP"/>
    </source>
</evidence>
<keyword evidence="13" id="KW-0732">Signal</keyword>
<keyword evidence="11 12" id="KW-1006">Bacterial flagellum protein export</keyword>
<evidence type="ECO:0000256" key="12">
    <source>
        <dbReference type="RuleBase" id="RU362069"/>
    </source>
</evidence>